<feature type="domain" description="Conserved oligomeric Golgi complex subunit 5 helical" evidence="2">
    <location>
        <begin position="235"/>
        <end position="348"/>
    </location>
</feature>
<gene>
    <name evidence="3" type="ORF">ZIOFF_072216</name>
</gene>
<evidence type="ECO:0000313" key="3">
    <source>
        <dbReference type="EMBL" id="KAG6471119.1"/>
    </source>
</evidence>
<dbReference type="GO" id="GO:0006891">
    <property type="term" value="P:intra-Golgi vesicle-mediated transport"/>
    <property type="evidence" value="ECO:0007669"/>
    <property type="project" value="InterPro"/>
</dbReference>
<keyword evidence="4" id="KW-1185">Reference proteome</keyword>
<dbReference type="PANTHER" id="PTHR13228">
    <property type="entry name" value="CONSERVED OLIGOMERIC GOLGI COMPLEX COMPONENT 5"/>
    <property type="match status" value="1"/>
</dbReference>
<dbReference type="EMBL" id="JACMSC010000021">
    <property type="protein sequence ID" value="KAG6471119.1"/>
    <property type="molecule type" value="Genomic_DNA"/>
</dbReference>
<comment type="caution">
    <text evidence="3">The sequence shown here is derived from an EMBL/GenBank/DDBJ whole genome shotgun (WGS) entry which is preliminary data.</text>
</comment>
<accession>A0A8J5EUR9</accession>
<evidence type="ECO:0000259" key="2">
    <source>
        <dbReference type="Pfam" id="PF20649"/>
    </source>
</evidence>
<dbReference type="GO" id="GO:0017119">
    <property type="term" value="C:Golgi transport complex"/>
    <property type="evidence" value="ECO:0007669"/>
    <property type="project" value="InterPro"/>
</dbReference>
<feature type="compositionally biased region" description="Low complexity" evidence="1">
    <location>
        <begin position="27"/>
        <end position="46"/>
    </location>
</feature>
<dbReference type="Pfam" id="PF20649">
    <property type="entry name" value="COG5_C"/>
    <property type="match status" value="1"/>
</dbReference>
<proteinExistence type="predicted"/>
<dbReference type="InterPro" id="IPR019465">
    <property type="entry name" value="Cog5"/>
</dbReference>
<feature type="region of interest" description="Disordered" evidence="1">
    <location>
        <begin position="18"/>
        <end position="46"/>
    </location>
</feature>
<dbReference type="InterPro" id="IPR048485">
    <property type="entry name" value="COG5_helical"/>
</dbReference>
<protein>
    <recommendedName>
        <fullName evidence="2">Conserved oligomeric Golgi complex subunit 5 helical domain-containing protein</fullName>
    </recommendedName>
</protein>
<sequence length="462" mass="50463">MRLRALIRASPGILPSSPLQKLGTFKNPSTSNTAASSADASRSPSPLEAFASDPIFSAFLSPEFDSDRFSSQALSSGSVAALAESLQDAIRLIQSHLRMESSLRRSRLDLAEPRQVVRSHTIQLSNLHASADILASAARLLRFSRSHASCEISSHQALPSPDRLDLSKPAEMHHEIELLYQERGLSGISVVEDEIRWLSGIGTRLRTEAMKTVERGMDESNQNDICKYKGIGFKSIGAALDMKAISTSSAGFGPGGVFGPGVVQRSGTPQIGGRKRATDALWERMGKCMDELHKVVTADGDPPLTERVWEALVNTLARQIKSAFTASGFAKEAFTHGYPKLFSMIENLLERISHDTNVMGVLPALKPEGKEQLVAAINIFQTAFLMLCVNHLSDNVSSIFIVSNRGSIPSKEQISIIILCIQEEIEVVRMHGHLILLVLYEIGKVLLLLAKKAENQVNNFQQ</sequence>
<evidence type="ECO:0000313" key="4">
    <source>
        <dbReference type="Proteomes" id="UP000734854"/>
    </source>
</evidence>
<dbReference type="AlphaFoldDB" id="A0A8J5EUR9"/>
<evidence type="ECO:0000256" key="1">
    <source>
        <dbReference type="SAM" id="MobiDB-lite"/>
    </source>
</evidence>
<dbReference type="PANTHER" id="PTHR13228:SF3">
    <property type="entry name" value="CONSERVED OLIGOMERIC GOLGI COMPLEX SUBUNIT 5"/>
    <property type="match status" value="1"/>
</dbReference>
<organism evidence="3 4">
    <name type="scientific">Zingiber officinale</name>
    <name type="common">Ginger</name>
    <name type="synonym">Amomum zingiber</name>
    <dbReference type="NCBI Taxonomy" id="94328"/>
    <lineage>
        <taxon>Eukaryota</taxon>
        <taxon>Viridiplantae</taxon>
        <taxon>Streptophyta</taxon>
        <taxon>Embryophyta</taxon>
        <taxon>Tracheophyta</taxon>
        <taxon>Spermatophyta</taxon>
        <taxon>Magnoliopsida</taxon>
        <taxon>Liliopsida</taxon>
        <taxon>Zingiberales</taxon>
        <taxon>Zingiberaceae</taxon>
        <taxon>Zingiber</taxon>
    </lineage>
</organism>
<dbReference type="Proteomes" id="UP000734854">
    <property type="component" value="Unassembled WGS sequence"/>
</dbReference>
<name>A0A8J5EUR9_ZINOF</name>
<reference evidence="3 4" key="1">
    <citation type="submission" date="2020-08" db="EMBL/GenBank/DDBJ databases">
        <title>Plant Genome Project.</title>
        <authorList>
            <person name="Zhang R.-G."/>
        </authorList>
    </citation>
    <scope>NUCLEOTIDE SEQUENCE [LARGE SCALE GENOMIC DNA]</scope>
    <source>
        <tissue evidence="3">Rhizome</tissue>
    </source>
</reference>